<evidence type="ECO:0000313" key="2">
    <source>
        <dbReference type="EMBL" id="OBZ69526.1"/>
    </source>
</evidence>
<feature type="transmembrane region" description="Helical" evidence="1">
    <location>
        <begin position="229"/>
        <end position="250"/>
    </location>
</feature>
<reference evidence="2 3" key="1">
    <citation type="submission" date="2016-03" db="EMBL/GenBank/DDBJ databases">
        <title>Whole genome sequencing of Grifola frondosa 9006-11.</title>
        <authorList>
            <person name="Min B."/>
            <person name="Park H."/>
            <person name="Kim J.-G."/>
            <person name="Cho H."/>
            <person name="Oh Y.-L."/>
            <person name="Kong W.-S."/>
            <person name="Choi I.-G."/>
        </authorList>
    </citation>
    <scope>NUCLEOTIDE SEQUENCE [LARGE SCALE GENOMIC DNA]</scope>
    <source>
        <strain evidence="2 3">9006-11</strain>
    </source>
</reference>
<name>A0A1C7LZ89_GRIFR</name>
<gene>
    <name evidence="2" type="ORF">A0H81_10492</name>
</gene>
<accession>A0A1C7LZ89</accession>
<keyword evidence="1" id="KW-1133">Transmembrane helix</keyword>
<sequence>MPIADDAERPSELDGSHLDEEPLRSLSRYSISADIVRSRTSCLSTAFSAVSTMSSDVYSHILLFRLPEIYNWRITQHMETIPGPPVDASLEDKSRVFARGLMQEWKWTTVLSGLLLFTSKGLLRVSGVAEDLVANTFGTISMICAFDGLLIGAFYLIAVSNMHGELLRMQNTARFRLTGWRSVPSLLAAPVAWLAWSAISLLALIISYVWHAGATIETESSGHPSAPSYIAHIAVTGVLLTGIVHFVVIVHSVSKMDSVVEQDVVV</sequence>
<protein>
    <submittedName>
        <fullName evidence="2">Uncharacterized protein</fullName>
    </submittedName>
</protein>
<dbReference type="STRING" id="5627.A0A1C7LZ89"/>
<dbReference type="AlphaFoldDB" id="A0A1C7LZ89"/>
<proteinExistence type="predicted"/>
<dbReference type="EMBL" id="LUGG01000015">
    <property type="protein sequence ID" value="OBZ69526.1"/>
    <property type="molecule type" value="Genomic_DNA"/>
</dbReference>
<organism evidence="2 3">
    <name type="scientific">Grifola frondosa</name>
    <name type="common">Maitake</name>
    <name type="synonym">Polyporus frondosus</name>
    <dbReference type="NCBI Taxonomy" id="5627"/>
    <lineage>
        <taxon>Eukaryota</taxon>
        <taxon>Fungi</taxon>
        <taxon>Dikarya</taxon>
        <taxon>Basidiomycota</taxon>
        <taxon>Agaricomycotina</taxon>
        <taxon>Agaricomycetes</taxon>
        <taxon>Polyporales</taxon>
        <taxon>Grifolaceae</taxon>
        <taxon>Grifola</taxon>
    </lineage>
</organism>
<keyword evidence="1" id="KW-0472">Membrane</keyword>
<keyword evidence="1" id="KW-0812">Transmembrane</keyword>
<comment type="caution">
    <text evidence="2">The sequence shown here is derived from an EMBL/GenBank/DDBJ whole genome shotgun (WGS) entry which is preliminary data.</text>
</comment>
<dbReference type="Proteomes" id="UP000092993">
    <property type="component" value="Unassembled WGS sequence"/>
</dbReference>
<feature type="transmembrane region" description="Helical" evidence="1">
    <location>
        <begin position="183"/>
        <end position="209"/>
    </location>
</feature>
<feature type="transmembrane region" description="Helical" evidence="1">
    <location>
        <begin position="137"/>
        <end position="162"/>
    </location>
</feature>
<evidence type="ECO:0000313" key="3">
    <source>
        <dbReference type="Proteomes" id="UP000092993"/>
    </source>
</evidence>
<keyword evidence="3" id="KW-1185">Reference proteome</keyword>
<evidence type="ECO:0000256" key="1">
    <source>
        <dbReference type="SAM" id="Phobius"/>
    </source>
</evidence>